<gene>
    <name evidence="1" type="ORF">DW060_10310</name>
</gene>
<comment type="caution">
    <text evidence="1">The sequence shown here is derived from an EMBL/GenBank/DDBJ whole genome shotgun (WGS) entry which is preliminary data.</text>
</comment>
<reference evidence="1 2" key="1">
    <citation type="submission" date="2018-08" db="EMBL/GenBank/DDBJ databases">
        <title>A genome reference for cultivated species of the human gut microbiota.</title>
        <authorList>
            <person name="Zou Y."/>
            <person name="Xue W."/>
            <person name="Luo G."/>
        </authorList>
    </citation>
    <scope>NUCLEOTIDE SEQUENCE [LARGE SCALE GENOMIC DNA]</scope>
    <source>
        <strain evidence="1 2">AF42-9</strain>
    </source>
</reference>
<evidence type="ECO:0000313" key="2">
    <source>
        <dbReference type="Proteomes" id="UP000286598"/>
    </source>
</evidence>
<dbReference type="AlphaFoldDB" id="A0A415GHD5"/>
<keyword evidence="2" id="KW-1185">Reference proteome</keyword>
<evidence type="ECO:0000313" key="1">
    <source>
        <dbReference type="EMBL" id="RHK48590.1"/>
    </source>
</evidence>
<accession>A0A415GHD5</accession>
<sequence length="85" mass="9167">MVRSAYGHHANLHILSLCKNVRTGCDSGTGCDDVVNKQNVLTLDCIRAEQGESVFHVLSAVGMSQFGLTHGVSRPLYNIVANLNI</sequence>
<protein>
    <submittedName>
        <fullName evidence="1">Uncharacterized protein</fullName>
    </submittedName>
</protein>
<proteinExistence type="predicted"/>
<organism evidence="1 2">
    <name type="scientific">Leyella stercorea</name>
    <dbReference type="NCBI Taxonomy" id="363265"/>
    <lineage>
        <taxon>Bacteria</taxon>
        <taxon>Pseudomonadati</taxon>
        <taxon>Bacteroidota</taxon>
        <taxon>Bacteroidia</taxon>
        <taxon>Bacteroidales</taxon>
        <taxon>Prevotellaceae</taxon>
        <taxon>Leyella</taxon>
    </lineage>
</organism>
<dbReference type="Proteomes" id="UP000286598">
    <property type="component" value="Unassembled WGS sequence"/>
</dbReference>
<name>A0A415GHD5_9BACT</name>
<dbReference type="EMBL" id="QRNO01000059">
    <property type="protein sequence ID" value="RHK48590.1"/>
    <property type="molecule type" value="Genomic_DNA"/>
</dbReference>